<dbReference type="EMBL" id="BFAV01000157">
    <property type="protein sequence ID" value="GBF35083.1"/>
    <property type="molecule type" value="Genomic_DNA"/>
</dbReference>
<sequence length="259" mass="28502">MKSKIAEAVNLRYSPVAIVFTDEKPEGAFQYKEGRWGCVVAMLNAAAKGRTAVFDRKTYGCIGGGAGLGFGNTYTGFPGGIEYFLSVGNKEFCESEMGKNVVNNWPALSHGEAYKKTPELAKSFADALPYYDVPTEYVVFKPLEKLLPGEKPEVVVFLATPDQISALTVLANYARHGGDNVIIPFGAGCHSVCIIPLKEGKSDNPRGVVGLIDISARKHVDKDILSFSVPYNMFLEMESNVEESFLTREEWLKVRERNK</sequence>
<proteinExistence type="predicted"/>
<dbReference type="AlphaFoldDB" id="A0A2L2XH96"/>
<dbReference type="Proteomes" id="UP000239549">
    <property type="component" value="Unassembled WGS sequence"/>
</dbReference>
<comment type="caution">
    <text evidence="1">The sequence shown here is derived from an EMBL/GenBank/DDBJ whole genome shotgun (WGS) entry which is preliminary data.</text>
</comment>
<dbReference type="OrthoDB" id="9779322at2"/>
<evidence type="ECO:0000313" key="2">
    <source>
        <dbReference type="Proteomes" id="UP000239549"/>
    </source>
</evidence>
<dbReference type="InterPro" id="IPR003748">
    <property type="entry name" value="DUF169"/>
</dbReference>
<evidence type="ECO:0008006" key="3">
    <source>
        <dbReference type="Google" id="ProtNLM"/>
    </source>
</evidence>
<keyword evidence="2" id="KW-1185">Reference proteome</keyword>
<accession>A0A2L2XH96</accession>
<gene>
    <name evidence="1" type="ORF">DCCM_4206</name>
</gene>
<dbReference type="RefSeq" id="WP_104373212.1">
    <property type="nucleotide sequence ID" value="NZ_BFAV01000157.1"/>
</dbReference>
<organism evidence="1 2">
    <name type="scientific">Desulfocucumis palustris</name>
    <dbReference type="NCBI Taxonomy" id="1898651"/>
    <lineage>
        <taxon>Bacteria</taxon>
        <taxon>Bacillati</taxon>
        <taxon>Bacillota</taxon>
        <taxon>Clostridia</taxon>
        <taxon>Eubacteriales</taxon>
        <taxon>Desulfocucumaceae</taxon>
        <taxon>Desulfocucumis</taxon>
    </lineage>
</organism>
<evidence type="ECO:0000313" key="1">
    <source>
        <dbReference type="EMBL" id="GBF35083.1"/>
    </source>
</evidence>
<name>A0A2L2XH96_9FIRM</name>
<protein>
    <recommendedName>
        <fullName evidence="3">DUF169 domain-containing protein</fullName>
    </recommendedName>
</protein>
<reference evidence="2" key="1">
    <citation type="submission" date="2018-02" db="EMBL/GenBank/DDBJ databases">
        <title>Genome sequence of Desulfocucumis palustris strain NAW-5.</title>
        <authorList>
            <person name="Watanabe M."/>
            <person name="Kojima H."/>
            <person name="Fukui M."/>
        </authorList>
    </citation>
    <scope>NUCLEOTIDE SEQUENCE [LARGE SCALE GENOMIC DNA]</scope>
    <source>
        <strain evidence="2">NAW-5</strain>
    </source>
</reference>
<dbReference type="Pfam" id="PF02596">
    <property type="entry name" value="DUF169"/>
    <property type="match status" value="1"/>
</dbReference>